<dbReference type="VEuPathDB" id="AmoebaDB:FDP41_000654"/>
<dbReference type="InterPro" id="IPR057254">
    <property type="entry name" value="UCH_AS"/>
</dbReference>
<organism evidence="10 11">
    <name type="scientific">Naegleria fowleri</name>
    <name type="common">Brain eating amoeba</name>
    <dbReference type="NCBI Taxonomy" id="5763"/>
    <lineage>
        <taxon>Eukaryota</taxon>
        <taxon>Discoba</taxon>
        <taxon>Heterolobosea</taxon>
        <taxon>Tetramitia</taxon>
        <taxon>Eutetramitia</taxon>
        <taxon>Vahlkampfiidae</taxon>
        <taxon>Naegleria</taxon>
    </lineage>
</organism>
<feature type="domain" description="UCH catalytic" evidence="9">
    <location>
        <begin position="5"/>
        <end position="229"/>
    </location>
</feature>
<evidence type="ECO:0000256" key="7">
    <source>
        <dbReference type="PROSITE-ProRule" id="PRU01393"/>
    </source>
</evidence>
<dbReference type="Gene3D" id="3.40.532.10">
    <property type="entry name" value="Peptidase C12, ubiquitin carboxyl-terminal hydrolase"/>
    <property type="match status" value="1"/>
</dbReference>
<evidence type="ECO:0000313" key="11">
    <source>
        <dbReference type="Proteomes" id="UP000444721"/>
    </source>
</evidence>
<evidence type="ECO:0000256" key="3">
    <source>
        <dbReference type="ARBA" id="ARBA00022670"/>
    </source>
</evidence>
<feature type="active site" description="Proton donor" evidence="7">
    <location>
        <position position="170"/>
    </location>
</feature>
<evidence type="ECO:0000256" key="6">
    <source>
        <dbReference type="ARBA" id="ARBA00022807"/>
    </source>
</evidence>
<dbReference type="GO" id="GO:0005737">
    <property type="term" value="C:cytoplasm"/>
    <property type="evidence" value="ECO:0007669"/>
    <property type="project" value="TreeGrafter"/>
</dbReference>
<dbReference type="EC" id="3.4.19.12" evidence="8"/>
<evidence type="ECO:0000256" key="5">
    <source>
        <dbReference type="ARBA" id="ARBA00022801"/>
    </source>
</evidence>
<evidence type="ECO:0000256" key="2">
    <source>
        <dbReference type="ARBA" id="ARBA00009326"/>
    </source>
</evidence>
<feature type="site" description="Important for enzyme activity" evidence="7">
    <location>
        <position position="185"/>
    </location>
</feature>
<dbReference type="OrthoDB" id="427186at2759"/>
<dbReference type="PRINTS" id="PR00707">
    <property type="entry name" value="UBCTHYDRLASE"/>
</dbReference>
<dbReference type="SUPFAM" id="SSF54001">
    <property type="entry name" value="Cysteine proteinases"/>
    <property type="match status" value="1"/>
</dbReference>
<dbReference type="InterPro" id="IPR036959">
    <property type="entry name" value="Peptidase_C12_UCH_sf"/>
</dbReference>
<dbReference type="PROSITE" id="PS00140">
    <property type="entry name" value="UCH_1"/>
    <property type="match status" value="1"/>
</dbReference>
<comment type="catalytic activity">
    <reaction evidence="1 7 8">
        <text>Thiol-dependent hydrolysis of ester, thioester, amide, peptide and isopeptide bonds formed by the C-terminal Gly of ubiquitin (a 76-residue protein attached to proteins as an intracellular targeting signal).</text>
        <dbReference type="EC" id="3.4.19.12"/>
    </reaction>
</comment>
<evidence type="ECO:0000259" key="9">
    <source>
        <dbReference type="PROSITE" id="PS52048"/>
    </source>
</evidence>
<dbReference type="InterPro" id="IPR038765">
    <property type="entry name" value="Papain-like_cys_pep_sf"/>
</dbReference>
<keyword evidence="4 7" id="KW-0833">Ubl conjugation pathway</keyword>
<evidence type="ECO:0000313" key="10">
    <source>
        <dbReference type="EMBL" id="KAF0984755.1"/>
    </source>
</evidence>
<dbReference type="EMBL" id="VFQX01000002">
    <property type="protein sequence ID" value="KAF0984755.1"/>
    <property type="molecule type" value="Genomic_DNA"/>
</dbReference>
<evidence type="ECO:0000256" key="4">
    <source>
        <dbReference type="ARBA" id="ARBA00022786"/>
    </source>
</evidence>
<feature type="site" description="Transition state stabilizer" evidence="7">
    <location>
        <position position="91"/>
    </location>
</feature>
<dbReference type="VEuPathDB" id="AmoebaDB:NF0092820"/>
<dbReference type="CDD" id="cd09616">
    <property type="entry name" value="Peptidase_C12_UCH_L1_L3"/>
    <property type="match status" value="1"/>
</dbReference>
<dbReference type="AlphaFoldDB" id="A0A6A5CHH8"/>
<comment type="similarity">
    <text evidence="2 7 8">Belongs to the peptidase C12 family.</text>
</comment>
<keyword evidence="3 7" id="KW-0645">Protease</keyword>
<dbReference type="GeneID" id="68107872"/>
<sequence>MSTKTWFPLESNPDLMNSYASKLGLGTDSAYEYVDVFGLDDELLEMVPRPVVAVMLLFPLTKENQEVQSKEDAESEKQKDTFPKDLFFMKQTIGNACGTVAIVHSLANNASLLNIDKDSFLKDFLNASQGKTPDEIAKALEKDNRVEEAHESSALSSENSSAVVEDTNLHFVCFVEKSGKVFELDGRRNHPCYRGESSGDLLKDVVKVVRHYMQLNPEQLYFNLVALVKKP</sequence>
<keyword evidence="5 7" id="KW-0378">Hydrolase</keyword>
<dbReference type="OMA" id="IDLHYVC"/>
<proteinExistence type="inferred from homology"/>
<keyword evidence="11" id="KW-1185">Reference proteome</keyword>
<comment type="caution">
    <text evidence="10">The sequence shown here is derived from an EMBL/GenBank/DDBJ whole genome shotgun (WGS) entry which is preliminary data.</text>
</comment>
<dbReference type="PROSITE" id="PS52048">
    <property type="entry name" value="UCH_DOMAIN"/>
    <property type="match status" value="1"/>
</dbReference>
<dbReference type="PANTHER" id="PTHR10589">
    <property type="entry name" value="UBIQUITIN CARBOXYL-TERMINAL HYDROLASE"/>
    <property type="match status" value="1"/>
</dbReference>
<evidence type="ECO:0000256" key="1">
    <source>
        <dbReference type="ARBA" id="ARBA00000707"/>
    </source>
</evidence>
<dbReference type="Pfam" id="PF01088">
    <property type="entry name" value="Peptidase_C12"/>
    <property type="match status" value="1"/>
</dbReference>
<dbReference type="InterPro" id="IPR001578">
    <property type="entry name" value="Peptidase_C12_UCH"/>
</dbReference>
<dbReference type="GO" id="GO:0004843">
    <property type="term" value="F:cysteine-type deubiquitinase activity"/>
    <property type="evidence" value="ECO:0007669"/>
    <property type="project" value="UniProtKB-UniRule"/>
</dbReference>
<dbReference type="PANTHER" id="PTHR10589:SF17">
    <property type="entry name" value="UBIQUITIN CARBOXYL-TERMINAL HYDROLASE"/>
    <property type="match status" value="1"/>
</dbReference>
<dbReference type="VEuPathDB" id="AmoebaDB:NfTy_030990"/>
<dbReference type="FunFam" id="3.40.532.10:FF:000006">
    <property type="entry name" value="Ubiquitin carboxyl-terminal hydrolase"/>
    <property type="match status" value="1"/>
</dbReference>
<name>A0A6A5CHH8_NAEFO</name>
<dbReference type="Proteomes" id="UP000444721">
    <property type="component" value="Unassembled WGS sequence"/>
</dbReference>
<protein>
    <recommendedName>
        <fullName evidence="8">Ubiquitin carboxyl-terminal hydrolase</fullName>
        <ecNumber evidence="8">3.4.19.12</ecNumber>
    </recommendedName>
</protein>
<dbReference type="GO" id="GO:0016579">
    <property type="term" value="P:protein deubiquitination"/>
    <property type="evidence" value="ECO:0007669"/>
    <property type="project" value="TreeGrafter"/>
</dbReference>
<accession>A0A6A5CHH8</accession>
<gene>
    <name evidence="10" type="ORF">FDP41_000654</name>
</gene>
<keyword evidence="6 7" id="KW-0788">Thiol protease</keyword>
<reference evidence="10 11" key="1">
    <citation type="journal article" date="2019" name="Sci. Rep.">
        <title>Nanopore sequencing improves the draft genome of the human pathogenic amoeba Naegleria fowleri.</title>
        <authorList>
            <person name="Liechti N."/>
            <person name="Schurch N."/>
            <person name="Bruggmann R."/>
            <person name="Wittwer M."/>
        </authorList>
    </citation>
    <scope>NUCLEOTIDE SEQUENCE [LARGE SCALE GENOMIC DNA]</scope>
    <source>
        <strain evidence="10 11">ATCC 30894</strain>
    </source>
</reference>
<dbReference type="GO" id="GO:0006511">
    <property type="term" value="P:ubiquitin-dependent protein catabolic process"/>
    <property type="evidence" value="ECO:0007669"/>
    <property type="project" value="UniProtKB-UniRule"/>
</dbReference>
<dbReference type="RefSeq" id="XP_044569468.1">
    <property type="nucleotide sequence ID" value="XM_044710186.1"/>
</dbReference>
<feature type="active site" description="Nucleophile" evidence="7">
    <location>
        <position position="97"/>
    </location>
</feature>
<evidence type="ECO:0000256" key="8">
    <source>
        <dbReference type="RuleBase" id="RU361215"/>
    </source>
</evidence>